<proteinExistence type="predicted"/>
<dbReference type="PANTHER" id="PTHR47934:SF6">
    <property type="entry name" value="MITOCHONDRIAL GROUP I INTRON SPLICING FACTOR CCM1-RELATED"/>
    <property type="match status" value="1"/>
</dbReference>
<dbReference type="InterPro" id="IPR051114">
    <property type="entry name" value="Mito_RNA_Proc_CCM1"/>
</dbReference>
<dbReference type="EMBL" id="JBFXLT010000002">
    <property type="protein sequence ID" value="KAL2822560.1"/>
    <property type="molecule type" value="Genomic_DNA"/>
</dbReference>
<dbReference type="InterPro" id="IPR002885">
    <property type="entry name" value="PPR_rpt"/>
</dbReference>
<name>A0ABR4I483_9EURO</name>
<organism evidence="2 3">
    <name type="scientific">Aspergillus granulosus</name>
    <dbReference type="NCBI Taxonomy" id="176169"/>
    <lineage>
        <taxon>Eukaryota</taxon>
        <taxon>Fungi</taxon>
        <taxon>Dikarya</taxon>
        <taxon>Ascomycota</taxon>
        <taxon>Pezizomycotina</taxon>
        <taxon>Eurotiomycetes</taxon>
        <taxon>Eurotiomycetidae</taxon>
        <taxon>Eurotiales</taxon>
        <taxon>Aspergillaceae</taxon>
        <taxon>Aspergillus</taxon>
        <taxon>Aspergillus subgen. Nidulantes</taxon>
    </lineage>
</organism>
<dbReference type="Gene3D" id="1.25.40.10">
    <property type="entry name" value="Tetratricopeptide repeat domain"/>
    <property type="match status" value="2"/>
</dbReference>
<evidence type="ECO:0000256" key="1">
    <source>
        <dbReference type="SAM" id="MobiDB-lite"/>
    </source>
</evidence>
<protein>
    <submittedName>
        <fullName evidence="2">Uncharacterized protein</fullName>
    </submittedName>
</protein>
<feature type="compositionally biased region" description="Basic residues" evidence="1">
    <location>
        <begin position="1122"/>
        <end position="1144"/>
    </location>
</feature>
<evidence type="ECO:0000313" key="3">
    <source>
        <dbReference type="Proteomes" id="UP001610334"/>
    </source>
</evidence>
<gene>
    <name evidence="2" type="ORF">BJX63DRAFT_376900</name>
</gene>
<comment type="caution">
    <text evidence="2">The sequence shown here is derived from an EMBL/GenBank/DDBJ whole genome shotgun (WGS) entry which is preliminary data.</text>
</comment>
<keyword evidence="3" id="KW-1185">Reference proteome</keyword>
<accession>A0ABR4I483</accession>
<evidence type="ECO:0000313" key="2">
    <source>
        <dbReference type="EMBL" id="KAL2822560.1"/>
    </source>
</evidence>
<dbReference type="Proteomes" id="UP001610334">
    <property type="component" value="Unassembled WGS sequence"/>
</dbReference>
<dbReference type="Pfam" id="PF13041">
    <property type="entry name" value="PPR_2"/>
    <property type="match status" value="1"/>
</dbReference>
<reference evidence="2 3" key="1">
    <citation type="submission" date="2024-07" db="EMBL/GenBank/DDBJ databases">
        <title>Section-level genome sequencing and comparative genomics of Aspergillus sections Usti and Cavernicolus.</title>
        <authorList>
            <consortium name="Lawrence Berkeley National Laboratory"/>
            <person name="Nybo J.L."/>
            <person name="Vesth T.C."/>
            <person name="Theobald S."/>
            <person name="Frisvad J.C."/>
            <person name="Larsen T.O."/>
            <person name="Kjaerboelling I."/>
            <person name="Rothschild-Mancinelli K."/>
            <person name="Lyhne E.K."/>
            <person name="Kogle M.E."/>
            <person name="Barry K."/>
            <person name="Clum A."/>
            <person name="Na H."/>
            <person name="Ledsgaard L."/>
            <person name="Lin J."/>
            <person name="Lipzen A."/>
            <person name="Kuo A."/>
            <person name="Riley R."/>
            <person name="Mondo S."/>
            <person name="Labutti K."/>
            <person name="Haridas S."/>
            <person name="Pangalinan J."/>
            <person name="Salamov A.A."/>
            <person name="Simmons B.A."/>
            <person name="Magnuson J.K."/>
            <person name="Chen J."/>
            <person name="Drula E."/>
            <person name="Henrissat B."/>
            <person name="Wiebenga A."/>
            <person name="Lubbers R.J."/>
            <person name="Gomes A.C."/>
            <person name="Makela M.R."/>
            <person name="Stajich J."/>
            <person name="Grigoriev I.V."/>
            <person name="Mortensen U.H."/>
            <person name="De Vries R.P."/>
            <person name="Baker S.E."/>
            <person name="Andersen M.R."/>
        </authorList>
    </citation>
    <scope>NUCLEOTIDE SEQUENCE [LARGE SCALE GENOMIC DNA]</scope>
    <source>
        <strain evidence="2 3">CBS 588.65</strain>
    </source>
</reference>
<sequence length="1170" mass="132531">MLERTAGCIESAGRRFLQGPGQHLGAISDYVHWQLAPRRALRREHSDTTSISATTDVRPPFLHFLYPAGTQEFIVTRLLRSSRGILSRRKRRNVPSGTRLYTSEATIRQPAETTSVGLLNRQKALAKNALVDLLNEGIEGQTDRAWELWVAADQPPDLNRTLLAQLSNSGNYEDHTRAKSVFQSISTGQRSSDDYLHLIESSLAVGKTEEVKQVCEDALKGNDLTHWAYILAHFVNNSEWVLAAQIWEARLSAKLDKERLRTVVESLLLPADKMFTPPKLTGPFLDTSSLFANFVDLARALEHSKKDPEALTGSSTSLHSLARFLVHSIFLSRAFIERIPSQTLYSLVKHFHSAALINIQHCYKIMRILLDAQTKPDVRRAVIFFQDCRWLMSEDAPPVKLLDGFFDRTINFRMTDSIEYFLDQYIQFWGKAGLKRYGRALVGLARTGDVTKVHRVFEGMVSHYGKPSDSGSLAPLLNVHACVGDVEKTLDEFEKISKDWGLVPGTICWNISLTAYAKRGDLKGCAERFTMMTKANVPPNSHTFGILLGLCGKRGDIKVITQLLASAKECQVQLTTAMLDPVVEAYCKMKDLEMAERVAEYCLNLNVSGSRTRMWNVILWSYATRLDLDSISRIRSRMASAGVPFDDMTYTALTLSLSLAGEIDSAHSLVKTLHQSRKMHLTETQYTILLLGYVKQNNRDMVIATFKELQSRFKGPQGSLSEEIQGLRRQIQRDLMTMHIEGTPDVPFKFTEEFLHEIIAKRGPIIVTKDENTFGPDEPQHPHRIAERKRMLGEAEEAEEHQHPLRAMMGYAKKGSLVEVERIWQDYIAKKGCPDSYDHAPFRMLVTFMIAYTNVNAHEKVDQLWKMAYRRALKMALPLDSTRMAGQPSSADVISPRISSNAGNKYKSVLVSGDMQDEDDGQLPKYTSPILPAYRFVLTRHLSAYMWSLANRGEIPKIKQLIADVEEAGFSLTTFNWSAYVQVLALSEKHPNTVEAFKIFEERFMPNFPGSWDNILQSKGFKHSGVSDDIHLLDDSVPSDILRKTTKKYWLKENPDYMQPTFVSLFQLSNAILRTRERSISTGMDEIQELYKVAPRTIDQLGKLPFLRHQWRAWRALLSNRGKHSGPKHVVTKQRIGRTKKRIFGSKGKGSDLGRPSNQTDTTEPRDFDS</sequence>
<dbReference type="InterPro" id="IPR011990">
    <property type="entry name" value="TPR-like_helical_dom_sf"/>
</dbReference>
<dbReference type="PANTHER" id="PTHR47934">
    <property type="entry name" value="PENTATRICOPEPTIDE REPEAT-CONTAINING PROTEIN PET309, MITOCHONDRIAL"/>
    <property type="match status" value="1"/>
</dbReference>
<feature type="region of interest" description="Disordered" evidence="1">
    <location>
        <begin position="1122"/>
        <end position="1170"/>
    </location>
</feature>